<name>A0A5P1F749_ASPOF</name>
<evidence type="ECO:0000313" key="2">
    <source>
        <dbReference type="EMBL" id="ONK73237.1"/>
    </source>
</evidence>
<keyword evidence="3" id="KW-1185">Reference proteome</keyword>
<accession>A0A5P1F749</accession>
<protein>
    <submittedName>
        <fullName evidence="2">Uncharacterized protein</fullName>
    </submittedName>
</protein>
<organism evidence="2 3">
    <name type="scientific">Asparagus officinalis</name>
    <name type="common">Garden asparagus</name>
    <dbReference type="NCBI Taxonomy" id="4686"/>
    <lineage>
        <taxon>Eukaryota</taxon>
        <taxon>Viridiplantae</taxon>
        <taxon>Streptophyta</taxon>
        <taxon>Embryophyta</taxon>
        <taxon>Tracheophyta</taxon>
        <taxon>Spermatophyta</taxon>
        <taxon>Magnoliopsida</taxon>
        <taxon>Liliopsida</taxon>
        <taxon>Asparagales</taxon>
        <taxon>Asparagaceae</taxon>
        <taxon>Asparagoideae</taxon>
        <taxon>Asparagus</taxon>
    </lineage>
</organism>
<feature type="non-terminal residue" evidence="2">
    <location>
        <position position="1"/>
    </location>
</feature>
<feature type="compositionally biased region" description="Low complexity" evidence="1">
    <location>
        <begin position="78"/>
        <end position="89"/>
    </location>
</feature>
<dbReference type="Proteomes" id="UP000243459">
    <property type="component" value="Chromosome 4"/>
</dbReference>
<gene>
    <name evidence="2" type="ORF">A4U43_C04F28770</name>
</gene>
<feature type="region of interest" description="Disordered" evidence="1">
    <location>
        <begin position="1"/>
        <end position="108"/>
    </location>
</feature>
<dbReference type="Gramene" id="ONK73237">
    <property type="protein sequence ID" value="ONK73237"/>
    <property type="gene ID" value="A4U43_C04F28770"/>
</dbReference>
<proteinExistence type="predicted"/>
<dbReference type="AlphaFoldDB" id="A0A5P1F749"/>
<reference evidence="3" key="1">
    <citation type="journal article" date="2017" name="Nat. Commun.">
        <title>The asparagus genome sheds light on the origin and evolution of a young Y chromosome.</title>
        <authorList>
            <person name="Harkess A."/>
            <person name="Zhou J."/>
            <person name="Xu C."/>
            <person name="Bowers J.E."/>
            <person name="Van der Hulst R."/>
            <person name="Ayyampalayam S."/>
            <person name="Mercati F."/>
            <person name="Riccardi P."/>
            <person name="McKain M.R."/>
            <person name="Kakrana A."/>
            <person name="Tang H."/>
            <person name="Ray J."/>
            <person name="Groenendijk J."/>
            <person name="Arikit S."/>
            <person name="Mathioni S.M."/>
            <person name="Nakano M."/>
            <person name="Shan H."/>
            <person name="Telgmann-Rauber A."/>
            <person name="Kanno A."/>
            <person name="Yue Z."/>
            <person name="Chen H."/>
            <person name="Li W."/>
            <person name="Chen Y."/>
            <person name="Xu X."/>
            <person name="Zhang Y."/>
            <person name="Luo S."/>
            <person name="Chen H."/>
            <person name="Gao J."/>
            <person name="Mao Z."/>
            <person name="Pires J.C."/>
            <person name="Luo M."/>
            <person name="Kudrna D."/>
            <person name="Wing R.A."/>
            <person name="Meyers B.C."/>
            <person name="Yi K."/>
            <person name="Kong H."/>
            <person name="Lavrijsen P."/>
            <person name="Sunseri F."/>
            <person name="Falavigna A."/>
            <person name="Ye Y."/>
            <person name="Leebens-Mack J.H."/>
            <person name="Chen G."/>
        </authorList>
    </citation>
    <scope>NUCLEOTIDE SEQUENCE [LARGE SCALE GENOMIC DNA]</scope>
    <source>
        <strain evidence="3">cv. DH0086</strain>
    </source>
</reference>
<dbReference type="EMBL" id="CM007384">
    <property type="protein sequence ID" value="ONK73237.1"/>
    <property type="molecule type" value="Genomic_DNA"/>
</dbReference>
<evidence type="ECO:0000313" key="3">
    <source>
        <dbReference type="Proteomes" id="UP000243459"/>
    </source>
</evidence>
<sequence length="180" mass="18478">SLLKPSPAATRSIPPASDPARRAHAPDPAAVQPLITPLPQPASACSAPKPSDPPLNPPLLAAGFVPSAMPHQQAAGTVPPSVLAPSSSLHTPRPPPPQKQSYAQAAKGAQGNGFVSAHACEIDSFARLPPTGINIISGSRDDMPSFSFISSGLPKIENVYANALVMKFFGGRPSLEVSQS</sequence>
<evidence type="ECO:0000256" key="1">
    <source>
        <dbReference type="SAM" id="MobiDB-lite"/>
    </source>
</evidence>